<dbReference type="Proteomes" id="UP001305521">
    <property type="component" value="Chromosome"/>
</dbReference>
<feature type="signal peptide" evidence="2">
    <location>
        <begin position="1"/>
        <end position="20"/>
    </location>
</feature>
<sequence>MIRRRTILALPALLGLPARAQDTVALGRQIAPTGTLRAVINLGNPLLAHRRPRETEAHGVGLDLVRELARRLGLPLEVITVASPGRSLELLRGEEGDIGFFAVDSTRGQGVDLTPPFIEVEGTFLVREHSPITTNEEVDQRGIRIAVGFNSVYDIYLRREIRDATLVRVATSPRVVEEFLRQNIDVAAGVRQQLEADAARFGGLRMLPGRFHAVQYAMGLAGGRDPAALAWVIAFMAEMTRSGFLADSMARHGIRLASVVAPG</sequence>
<dbReference type="InterPro" id="IPR001638">
    <property type="entry name" value="Solute-binding_3/MltF_N"/>
</dbReference>
<accession>A0ABZ0PPN5</accession>
<dbReference type="PANTHER" id="PTHR35936">
    <property type="entry name" value="MEMBRANE-BOUND LYTIC MUREIN TRANSGLYCOSYLASE F"/>
    <property type="match status" value="1"/>
</dbReference>
<name>A0ABZ0PPN5_9PROT</name>
<dbReference type="EMBL" id="CP137852">
    <property type="protein sequence ID" value="WPB87248.1"/>
    <property type="molecule type" value="Genomic_DNA"/>
</dbReference>
<dbReference type="PANTHER" id="PTHR35936:SF17">
    <property type="entry name" value="ARGININE-BINDING EXTRACELLULAR PROTEIN ARTP"/>
    <property type="match status" value="1"/>
</dbReference>
<dbReference type="SUPFAM" id="SSF53850">
    <property type="entry name" value="Periplasmic binding protein-like II"/>
    <property type="match status" value="1"/>
</dbReference>
<proteinExistence type="predicted"/>
<feature type="chain" id="PRO_5045898744" evidence="2">
    <location>
        <begin position="21"/>
        <end position="263"/>
    </location>
</feature>
<gene>
    <name evidence="4" type="ORF">R9Z33_10275</name>
</gene>
<evidence type="ECO:0000259" key="3">
    <source>
        <dbReference type="SMART" id="SM00062"/>
    </source>
</evidence>
<protein>
    <submittedName>
        <fullName evidence="4">Transporter substrate-binding domain-containing protein</fullName>
    </submittedName>
</protein>
<reference evidence="4 5" key="1">
    <citation type="submission" date="2023-11" db="EMBL/GenBank/DDBJ databases">
        <title>Arctic aerobic anoxygenic photoheterotroph Sediminicoccus rosea KRV36 adapts its photosynthesis to long days of polar summer.</title>
        <authorList>
            <person name="Tomasch J."/>
            <person name="Kopejtka K."/>
            <person name="Bily T."/>
            <person name="Gardiner A.T."/>
            <person name="Gardian Z."/>
            <person name="Shivaramu S."/>
            <person name="Koblizek M."/>
            <person name="Engelhardt F."/>
            <person name="Kaftan D."/>
        </authorList>
    </citation>
    <scope>NUCLEOTIDE SEQUENCE [LARGE SCALE GENOMIC DNA]</scope>
    <source>
        <strain evidence="4 5">R-30</strain>
    </source>
</reference>
<dbReference type="Gene3D" id="3.40.190.10">
    <property type="entry name" value="Periplasmic binding protein-like II"/>
    <property type="match status" value="2"/>
</dbReference>
<keyword evidence="1 2" id="KW-0732">Signal</keyword>
<evidence type="ECO:0000256" key="2">
    <source>
        <dbReference type="SAM" id="SignalP"/>
    </source>
</evidence>
<dbReference type="SMART" id="SM00062">
    <property type="entry name" value="PBPb"/>
    <property type="match status" value="1"/>
</dbReference>
<evidence type="ECO:0000313" key="5">
    <source>
        <dbReference type="Proteomes" id="UP001305521"/>
    </source>
</evidence>
<dbReference type="Pfam" id="PF00497">
    <property type="entry name" value="SBP_bac_3"/>
    <property type="match status" value="1"/>
</dbReference>
<dbReference type="RefSeq" id="WP_318651202.1">
    <property type="nucleotide sequence ID" value="NZ_CP137852.1"/>
</dbReference>
<organism evidence="4 5">
    <name type="scientific">Sediminicoccus rosea</name>
    <dbReference type="NCBI Taxonomy" id="1225128"/>
    <lineage>
        <taxon>Bacteria</taxon>
        <taxon>Pseudomonadati</taxon>
        <taxon>Pseudomonadota</taxon>
        <taxon>Alphaproteobacteria</taxon>
        <taxon>Acetobacterales</taxon>
        <taxon>Roseomonadaceae</taxon>
        <taxon>Sediminicoccus</taxon>
    </lineage>
</organism>
<evidence type="ECO:0000256" key="1">
    <source>
        <dbReference type="ARBA" id="ARBA00022729"/>
    </source>
</evidence>
<keyword evidence="5" id="KW-1185">Reference proteome</keyword>
<feature type="domain" description="Solute-binding protein family 3/N-terminal" evidence="3">
    <location>
        <begin position="35"/>
        <end position="255"/>
    </location>
</feature>
<evidence type="ECO:0000313" key="4">
    <source>
        <dbReference type="EMBL" id="WPB87248.1"/>
    </source>
</evidence>